<accession>A0AAV1C6L5</accession>
<evidence type="ECO:0000313" key="2">
    <source>
        <dbReference type="EMBL" id="CAI9090223.1"/>
    </source>
</evidence>
<keyword evidence="3" id="KW-1185">Reference proteome</keyword>
<sequence length="717" mass="81527">MAQKAWKIIPRPLLETILNSHVQQHRVPQPLILHGPRGVGKTTLILERLLDRWNTEPHFTAYVDLAESIQDHHPKHEGTFPWASWSNCSPPPLSSLRVQLENSLEELTVKGIMMGKINSRQIFTTLNKWHNPTTAVERICGIKDDTSMMISSTSEGSKRRKKKVSAVAAALKQLSLWDMAVCRHSVRLNAKKSSGRDVTPGEHSYYGEAMAALDLAKEVIRVQQGWRVNAIKHLNATGGFSRPLAHSSTDWPCLLLELLSDAAEVDYFQPKLVINNIDILKNAILTDDTSVNASMYHDSLIWRMIALCVNERCLPVILVTSDSYYSYRAFIDFGFPDIFISRETFGWTPAEAKMHMVDDYFSPSEWNLLVEALGPNPRHLFEVYALKLNNYYNKFVGDKGNTIEDLLDAYLAYLQVTVVNPAMDRALLLLQNFAMDARNGKISKDRLRFGAPWRHPPQTDNPSECHEWAKVQLMDFVQSLVNTEFGVNYFADWSLEIFDDPSTVALLEVGLLYVQRDPSFIRPITRGVQRCLVRWLVQEQMQMNSKESIQYLWQRSIRGRSYRHLIVGKKKMESEGRKSSRFRKAMRKWLRFKGLNCCWSSPALSHKVANISTRIEEAAAAAAAVQAQSRVLPARGEKESSSRRNSNNNEDEESEPMIINMADEAAPAGRGTTNLAMLLAAERHLRKAASSGRKQLKKPLMRLFEEMENVKSKTRMG</sequence>
<protein>
    <submittedName>
        <fullName evidence="2">OLC1v1024952C4</fullName>
    </submittedName>
</protein>
<dbReference type="SUPFAM" id="SSF52540">
    <property type="entry name" value="P-loop containing nucleoside triphosphate hydrolases"/>
    <property type="match status" value="1"/>
</dbReference>
<feature type="region of interest" description="Disordered" evidence="1">
    <location>
        <begin position="630"/>
        <end position="656"/>
    </location>
</feature>
<dbReference type="PANTHER" id="PTHR36017:SF1">
    <property type="entry name" value="EMBRYO DEFECTIVE 1381"/>
    <property type="match status" value="1"/>
</dbReference>
<dbReference type="Proteomes" id="UP001161247">
    <property type="component" value="Chromosome 1"/>
</dbReference>
<dbReference type="PANTHER" id="PTHR36017">
    <property type="entry name" value="EMBRYO DEFECTIVE 1381"/>
    <property type="match status" value="1"/>
</dbReference>
<dbReference type="EMBL" id="OX459118">
    <property type="protein sequence ID" value="CAI9090223.1"/>
    <property type="molecule type" value="Genomic_DNA"/>
</dbReference>
<dbReference type="InterPro" id="IPR027417">
    <property type="entry name" value="P-loop_NTPase"/>
</dbReference>
<gene>
    <name evidence="2" type="ORF">OLC1_LOCUS2427</name>
</gene>
<reference evidence="2" key="1">
    <citation type="submission" date="2023-03" db="EMBL/GenBank/DDBJ databases">
        <authorList>
            <person name="Julca I."/>
        </authorList>
    </citation>
    <scope>NUCLEOTIDE SEQUENCE</scope>
</reference>
<dbReference type="AlphaFoldDB" id="A0AAV1C6L5"/>
<organism evidence="2 3">
    <name type="scientific">Oldenlandia corymbosa var. corymbosa</name>
    <dbReference type="NCBI Taxonomy" id="529605"/>
    <lineage>
        <taxon>Eukaryota</taxon>
        <taxon>Viridiplantae</taxon>
        <taxon>Streptophyta</taxon>
        <taxon>Embryophyta</taxon>
        <taxon>Tracheophyta</taxon>
        <taxon>Spermatophyta</taxon>
        <taxon>Magnoliopsida</taxon>
        <taxon>eudicotyledons</taxon>
        <taxon>Gunneridae</taxon>
        <taxon>Pentapetalae</taxon>
        <taxon>asterids</taxon>
        <taxon>lamiids</taxon>
        <taxon>Gentianales</taxon>
        <taxon>Rubiaceae</taxon>
        <taxon>Rubioideae</taxon>
        <taxon>Spermacoceae</taxon>
        <taxon>Hedyotis-Oldenlandia complex</taxon>
        <taxon>Oldenlandia</taxon>
    </lineage>
</organism>
<name>A0AAV1C6L5_OLDCO</name>
<evidence type="ECO:0000256" key="1">
    <source>
        <dbReference type="SAM" id="MobiDB-lite"/>
    </source>
</evidence>
<proteinExistence type="predicted"/>
<evidence type="ECO:0000313" key="3">
    <source>
        <dbReference type="Proteomes" id="UP001161247"/>
    </source>
</evidence>